<sequence>MFTDRTDGGRQLAEVLESRGVEADIVLAIPRGGLPVGRAVADALDLPLDVVVARKLGAPGNPELAIGAVGADGATWINDDLVARLGVTEDYLEDERERQAEAARAKADRYRGDGSGFDLHGKTALVVDDGIATGATALACVRTTYAAGAERVIVAAPIAPPDSVEMLEGEADDVICVQTPAYFGAVGRFYREFGQVPDEEAVEYLDRE</sequence>
<name>A0ABD6ABF7_9EURY</name>
<keyword evidence="2" id="KW-0328">Glycosyltransferase</keyword>
<accession>A0ABD6ABF7</accession>
<reference evidence="2 3" key="1">
    <citation type="journal article" date="2019" name="Int. J. Syst. Evol. Microbiol.">
        <title>The Global Catalogue of Microorganisms (GCM) 10K type strain sequencing project: providing services to taxonomists for standard genome sequencing and annotation.</title>
        <authorList>
            <consortium name="The Broad Institute Genomics Platform"/>
            <consortium name="The Broad Institute Genome Sequencing Center for Infectious Disease"/>
            <person name="Wu L."/>
            <person name="Ma J."/>
        </authorList>
    </citation>
    <scope>NUCLEOTIDE SEQUENCE [LARGE SCALE GENOMIC DNA]</scope>
    <source>
        <strain evidence="2 3">PSR21</strain>
    </source>
</reference>
<dbReference type="EMBL" id="JBHTBF010000002">
    <property type="protein sequence ID" value="MFC7317911.1"/>
    <property type="molecule type" value="Genomic_DNA"/>
</dbReference>
<dbReference type="RefSeq" id="WP_276302853.1">
    <property type="nucleotide sequence ID" value="NZ_CP119992.1"/>
</dbReference>
<comment type="caution">
    <text evidence="2">The sequence shown here is derived from an EMBL/GenBank/DDBJ whole genome shotgun (WGS) entry which is preliminary data.</text>
</comment>
<dbReference type="InterPro" id="IPR000836">
    <property type="entry name" value="PRTase_dom"/>
</dbReference>
<dbReference type="GO" id="GO:0016757">
    <property type="term" value="F:glycosyltransferase activity"/>
    <property type="evidence" value="ECO:0007669"/>
    <property type="project" value="UniProtKB-KW"/>
</dbReference>
<dbReference type="Gene3D" id="3.30.1310.20">
    <property type="entry name" value="PRTase-like"/>
    <property type="match status" value="1"/>
</dbReference>
<protein>
    <submittedName>
        <fullName evidence="2">Phosphoribosyltransferase</fullName>
    </submittedName>
</protein>
<dbReference type="InterPro" id="IPR029057">
    <property type="entry name" value="PRTase-like"/>
</dbReference>
<organism evidence="2 3">
    <name type="scientific">Halomarina halobia</name>
    <dbReference type="NCBI Taxonomy" id="3033386"/>
    <lineage>
        <taxon>Archaea</taxon>
        <taxon>Methanobacteriati</taxon>
        <taxon>Methanobacteriota</taxon>
        <taxon>Stenosarchaea group</taxon>
        <taxon>Halobacteria</taxon>
        <taxon>Halobacteriales</taxon>
        <taxon>Natronomonadaceae</taxon>
        <taxon>Halomarina</taxon>
    </lineage>
</organism>
<evidence type="ECO:0000313" key="3">
    <source>
        <dbReference type="Proteomes" id="UP001596547"/>
    </source>
</evidence>
<dbReference type="Pfam" id="PF00156">
    <property type="entry name" value="Pribosyltran"/>
    <property type="match status" value="1"/>
</dbReference>
<proteinExistence type="predicted"/>
<dbReference type="Proteomes" id="UP001596547">
    <property type="component" value="Unassembled WGS sequence"/>
</dbReference>
<feature type="domain" description="Phosphoribosyltransferase" evidence="1">
    <location>
        <begin position="13"/>
        <end position="178"/>
    </location>
</feature>
<dbReference type="GeneID" id="79315406"/>
<evidence type="ECO:0000259" key="1">
    <source>
        <dbReference type="Pfam" id="PF00156"/>
    </source>
</evidence>
<evidence type="ECO:0000313" key="2">
    <source>
        <dbReference type="EMBL" id="MFC7317911.1"/>
    </source>
</evidence>
<keyword evidence="2" id="KW-0808">Transferase</keyword>
<dbReference type="AlphaFoldDB" id="A0ABD6ABF7"/>
<dbReference type="SUPFAM" id="SSF53271">
    <property type="entry name" value="PRTase-like"/>
    <property type="match status" value="1"/>
</dbReference>
<dbReference type="CDD" id="cd06223">
    <property type="entry name" value="PRTases_typeI"/>
    <property type="match status" value="1"/>
</dbReference>
<gene>
    <name evidence="2" type="ORF">ACFQPE_14080</name>
</gene>
<dbReference type="Gene3D" id="3.40.50.2020">
    <property type="match status" value="1"/>
</dbReference>
<keyword evidence="3" id="KW-1185">Reference proteome</keyword>